<dbReference type="Proteomes" id="UP000253250">
    <property type="component" value="Unassembled WGS sequence"/>
</dbReference>
<dbReference type="PANTHER" id="PTHR43619:SF2">
    <property type="entry name" value="S-ADENOSYL-L-METHIONINE-DEPENDENT METHYLTRANSFERASES SUPERFAMILY PROTEIN"/>
    <property type="match status" value="1"/>
</dbReference>
<evidence type="ECO:0000256" key="3">
    <source>
        <dbReference type="ARBA" id="ARBA00022679"/>
    </source>
</evidence>
<dbReference type="EC" id="2.1.1.-" evidence="4"/>
<proteinExistence type="inferred from homology"/>
<dbReference type="OrthoDB" id="9806164at2"/>
<dbReference type="AlphaFoldDB" id="A0A368HG81"/>
<dbReference type="InterPro" id="IPR029063">
    <property type="entry name" value="SAM-dependent_MTases_sf"/>
</dbReference>
<evidence type="ECO:0000313" key="5">
    <source>
        <dbReference type="EMBL" id="RCN56209.1"/>
    </source>
</evidence>
<dbReference type="Gene3D" id="3.40.50.150">
    <property type="entry name" value="Vaccinia Virus protein VP39"/>
    <property type="match status" value="1"/>
</dbReference>
<gene>
    <name evidence="5" type="ORF">C4900_10160</name>
</gene>
<dbReference type="InterPro" id="IPR007213">
    <property type="entry name" value="Ppm1/Ppm2/Tcmp"/>
</dbReference>
<dbReference type="EMBL" id="PSYR01000002">
    <property type="protein sequence ID" value="RCN56209.1"/>
    <property type="molecule type" value="Genomic_DNA"/>
</dbReference>
<evidence type="ECO:0000313" key="6">
    <source>
        <dbReference type="Proteomes" id="UP000253250"/>
    </source>
</evidence>
<name>A0A368HG81_9GAMM</name>
<accession>A0A368HG81</accession>
<keyword evidence="4" id="KW-0949">S-adenosyl-L-methionine</keyword>
<dbReference type="GO" id="GO:0032259">
    <property type="term" value="P:methylation"/>
    <property type="evidence" value="ECO:0007669"/>
    <property type="project" value="UniProtKB-KW"/>
</dbReference>
<comment type="similarity">
    <text evidence="1 4">Belongs to the UPF0677 family.</text>
</comment>
<dbReference type="RefSeq" id="WP_147267180.1">
    <property type="nucleotide sequence ID" value="NZ_PSYR01000002.1"/>
</dbReference>
<keyword evidence="6" id="KW-1185">Reference proteome</keyword>
<evidence type="ECO:0000256" key="4">
    <source>
        <dbReference type="RuleBase" id="RU362030"/>
    </source>
</evidence>
<keyword evidence="3" id="KW-0808">Transferase</keyword>
<dbReference type="GO" id="GO:0008168">
    <property type="term" value="F:methyltransferase activity"/>
    <property type="evidence" value="ECO:0007669"/>
    <property type="project" value="UniProtKB-UniRule"/>
</dbReference>
<dbReference type="SUPFAM" id="SSF53335">
    <property type="entry name" value="S-adenosyl-L-methionine-dependent methyltransferases"/>
    <property type="match status" value="1"/>
</dbReference>
<organism evidence="5 6">
    <name type="scientific">Acidiferrobacter thiooxydans</name>
    <dbReference type="NCBI Taxonomy" id="163359"/>
    <lineage>
        <taxon>Bacteria</taxon>
        <taxon>Pseudomonadati</taxon>
        <taxon>Pseudomonadota</taxon>
        <taxon>Gammaproteobacteria</taxon>
        <taxon>Acidiferrobacterales</taxon>
        <taxon>Acidiferrobacteraceae</taxon>
        <taxon>Acidiferrobacter</taxon>
    </lineage>
</organism>
<dbReference type="Pfam" id="PF04072">
    <property type="entry name" value="LCM"/>
    <property type="match status" value="1"/>
</dbReference>
<dbReference type="InterPro" id="IPR011610">
    <property type="entry name" value="SAM_mthyl_Trfase_ML2640-like"/>
</dbReference>
<keyword evidence="2 4" id="KW-0489">Methyltransferase</keyword>
<evidence type="ECO:0000256" key="2">
    <source>
        <dbReference type="ARBA" id="ARBA00022603"/>
    </source>
</evidence>
<dbReference type="PANTHER" id="PTHR43619">
    <property type="entry name" value="S-ADENOSYL-L-METHIONINE-DEPENDENT METHYLTRANSFERASE YKTD-RELATED"/>
    <property type="match status" value="1"/>
</dbReference>
<reference evidence="5 6" key="1">
    <citation type="submission" date="2018-02" db="EMBL/GenBank/DDBJ databases">
        <title>Insights into the biology of acidophilic members of the Acidiferrobacteraceae family derived from comparative genomic analyses.</title>
        <authorList>
            <person name="Issotta F."/>
            <person name="Thyssen C."/>
            <person name="Mena C."/>
            <person name="Moya A."/>
            <person name="Bellenberg S."/>
            <person name="Sproer C."/>
            <person name="Covarrubias P.C."/>
            <person name="Sand W."/>
            <person name="Quatrini R."/>
            <person name="Vera M."/>
        </authorList>
    </citation>
    <scope>NUCLEOTIDE SEQUENCE [LARGE SCALE GENOMIC DNA]</scope>
    <source>
        <strain evidence="6">m-1</strain>
    </source>
</reference>
<evidence type="ECO:0000256" key="1">
    <source>
        <dbReference type="ARBA" id="ARBA00008138"/>
    </source>
</evidence>
<sequence length="307" mass="35262">MKTDAESPKRSDTDIIDSASITALMRALLADADGRRRNPDNLAKYFVRDRWAEYLRSPENARAEFQARFPGGMYYHLLRTKAFDEVFSRFVDRQPRAQVVILGSGFDSRALRFRKSLVLNNVRVFEVDLQGMIDHKRAVIQQHSLPDDRAVYVPCNFDRDSFLDRLLECGLEPQRRTLVLWEGVTYFLTPAQIDIAMRDISSLSELSVDVYLDYAFGSYIDGSVSYYGADELKRILTEIGEPHHFGLEADDVERFFLSRGYMLLANYTSQMLEARFLRDEWGVSVGQPHTFHGFAHLRTQSGFVAST</sequence>
<comment type="function">
    <text evidence="4">Exhibits S-adenosyl-L-methionine-dependent methyltransferase activity.</text>
</comment>
<dbReference type="NCBIfam" id="TIGR00027">
    <property type="entry name" value="mthyl_TIGR00027"/>
    <property type="match status" value="1"/>
</dbReference>
<comment type="caution">
    <text evidence="5">The sequence shown here is derived from an EMBL/GenBank/DDBJ whole genome shotgun (WGS) entry which is preliminary data.</text>
</comment>
<protein>
    <recommendedName>
        <fullName evidence="4">S-adenosyl-L-methionine-dependent methyltransferase</fullName>
        <ecNumber evidence="4">2.1.1.-</ecNumber>
    </recommendedName>
</protein>